<evidence type="ECO:0000256" key="1">
    <source>
        <dbReference type="SAM" id="Phobius"/>
    </source>
</evidence>
<protein>
    <submittedName>
        <fullName evidence="2">Uncharacterized protein</fullName>
    </submittedName>
</protein>
<reference evidence="2" key="1">
    <citation type="journal article" date="2020" name="Nature">
        <title>Giant virus diversity and host interactions through global metagenomics.</title>
        <authorList>
            <person name="Schulz F."/>
            <person name="Roux S."/>
            <person name="Paez-Espino D."/>
            <person name="Jungbluth S."/>
            <person name="Walsh D.A."/>
            <person name="Denef V.J."/>
            <person name="McMahon K.D."/>
            <person name="Konstantinidis K.T."/>
            <person name="Eloe-Fadrosh E.A."/>
            <person name="Kyrpides N.C."/>
            <person name="Woyke T."/>
        </authorList>
    </citation>
    <scope>NUCLEOTIDE SEQUENCE</scope>
    <source>
        <strain evidence="2">GVMAG-M-3300025626-8</strain>
    </source>
</reference>
<proteinExistence type="predicted"/>
<keyword evidence="1" id="KW-0472">Membrane</keyword>
<dbReference type="EMBL" id="MN740291">
    <property type="protein sequence ID" value="QHT98244.1"/>
    <property type="molecule type" value="Genomic_DNA"/>
</dbReference>
<dbReference type="AlphaFoldDB" id="A0A6C0IY32"/>
<keyword evidence="1" id="KW-0812">Transmembrane</keyword>
<sequence>MDKNTSKEIPQKKFQDANGQKYFLSFIFSSAPPPLVFFAIS</sequence>
<organism evidence="2">
    <name type="scientific">viral metagenome</name>
    <dbReference type="NCBI Taxonomy" id="1070528"/>
    <lineage>
        <taxon>unclassified sequences</taxon>
        <taxon>metagenomes</taxon>
        <taxon>organismal metagenomes</taxon>
    </lineage>
</organism>
<keyword evidence="1" id="KW-1133">Transmembrane helix</keyword>
<evidence type="ECO:0000313" key="2">
    <source>
        <dbReference type="EMBL" id="QHT98244.1"/>
    </source>
</evidence>
<feature type="transmembrane region" description="Helical" evidence="1">
    <location>
        <begin position="21"/>
        <end position="40"/>
    </location>
</feature>
<name>A0A6C0IY32_9ZZZZ</name>
<accession>A0A6C0IY32</accession>